<comment type="caution">
    <text evidence="2">The sequence shown here is derived from an EMBL/GenBank/DDBJ whole genome shotgun (WGS) entry which is preliminary data.</text>
</comment>
<organism evidence="2">
    <name type="scientific">mine drainage metagenome</name>
    <dbReference type="NCBI Taxonomy" id="410659"/>
    <lineage>
        <taxon>unclassified sequences</taxon>
        <taxon>metagenomes</taxon>
        <taxon>ecological metagenomes</taxon>
    </lineage>
</organism>
<dbReference type="Gene3D" id="1.10.4060.10">
    <property type="entry name" value="BPP1347 like domain"/>
    <property type="match status" value="1"/>
</dbReference>
<dbReference type="SMART" id="SM00464">
    <property type="entry name" value="LON"/>
    <property type="match status" value="1"/>
</dbReference>
<proteinExistence type="predicted"/>
<dbReference type="PANTHER" id="PTHR46732:SF8">
    <property type="entry name" value="ATP-DEPENDENT PROTEASE LA (LON) DOMAIN PROTEIN"/>
    <property type="match status" value="1"/>
</dbReference>
<reference evidence="2" key="1">
    <citation type="submission" date="2016-10" db="EMBL/GenBank/DDBJ databases">
        <title>Sequence of Gallionella enrichment culture.</title>
        <authorList>
            <person name="Poehlein A."/>
            <person name="Muehling M."/>
            <person name="Daniel R."/>
        </authorList>
    </citation>
    <scope>NUCLEOTIDE SEQUENCE</scope>
</reference>
<sequence length="210" mass="23126">MRDGEHGLPLFPLHSVLFPGGLLSLRVFEARYMDLMTRCLKTGDTFGVVLILSGSEVRQAAQSPDLAAVGCSARVLDCDMQEPGLLHVRCKGESRFVLRSHEPVELGLEMGRVQAMADDPPAPLEARHAAAAMALGRAIAALAAQRQQPFQPPYRLDLPGWVANRWAEILPISHEARQRLMELPDGTQRLEVVDRYLRQHGIVGLDPPAQ</sequence>
<dbReference type="GO" id="GO:0006508">
    <property type="term" value="P:proteolysis"/>
    <property type="evidence" value="ECO:0007669"/>
    <property type="project" value="UniProtKB-KW"/>
</dbReference>
<gene>
    <name evidence="2" type="ORF">GALL_239360</name>
</gene>
<keyword evidence="2" id="KW-0378">Hydrolase</keyword>
<dbReference type="Gene3D" id="2.30.130.40">
    <property type="entry name" value="LON domain-like"/>
    <property type="match status" value="1"/>
</dbReference>
<dbReference type="InterPro" id="IPR046336">
    <property type="entry name" value="Lon_prtase_N_sf"/>
</dbReference>
<feature type="domain" description="Lon N-terminal" evidence="1">
    <location>
        <begin position="8"/>
        <end position="201"/>
    </location>
</feature>
<dbReference type="Pfam" id="PF02190">
    <property type="entry name" value="LON_substr_bdg"/>
    <property type="match status" value="1"/>
</dbReference>
<name>A0A1J5S1A9_9ZZZZ</name>
<keyword evidence="2" id="KW-0645">Protease</keyword>
<evidence type="ECO:0000313" key="2">
    <source>
        <dbReference type="EMBL" id="OIQ94117.1"/>
    </source>
</evidence>
<dbReference type="InterPro" id="IPR015947">
    <property type="entry name" value="PUA-like_sf"/>
</dbReference>
<dbReference type="EMBL" id="MLJW01000193">
    <property type="protein sequence ID" value="OIQ94117.1"/>
    <property type="molecule type" value="Genomic_DNA"/>
</dbReference>
<dbReference type="SUPFAM" id="SSF88697">
    <property type="entry name" value="PUA domain-like"/>
    <property type="match status" value="1"/>
</dbReference>
<dbReference type="GO" id="GO:0008233">
    <property type="term" value="F:peptidase activity"/>
    <property type="evidence" value="ECO:0007669"/>
    <property type="project" value="UniProtKB-KW"/>
</dbReference>
<dbReference type="PANTHER" id="PTHR46732">
    <property type="entry name" value="ATP-DEPENDENT PROTEASE LA (LON) DOMAIN PROTEIN"/>
    <property type="match status" value="1"/>
</dbReference>
<dbReference type="PROSITE" id="PS51787">
    <property type="entry name" value="LON_N"/>
    <property type="match status" value="1"/>
</dbReference>
<dbReference type="InterPro" id="IPR003111">
    <property type="entry name" value="Lon_prtase_N"/>
</dbReference>
<evidence type="ECO:0000259" key="1">
    <source>
        <dbReference type="PROSITE" id="PS51787"/>
    </source>
</evidence>
<dbReference type="AlphaFoldDB" id="A0A1J5S1A9"/>
<protein>
    <submittedName>
        <fullName evidence="2">ATP-dependent protease La (LON) domain protein</fullName>
    </submittedName>
</protein>
<accession>A0A1J5S1A9</accession>